<protein>
    <recommendedName>
        <fullName evidence="1">Chromosomal replication initiator protein DnaA ATPAse domain-containing protein</fullName>
    </recommendedName>
</protein>
<sequence>MNPLFKTLQIPTEATKTVCPIHQIPVMEIAGHKLCKLCAKETIHQSQIAYEAELQQCLLQQKIKNSGLNKRYLDCGFKNYVISCPQQDNAIQLCQAFAQQIISNLHPNLLLIGTPGIGKTHLSASVIRNILHNTRRSARYTTSADIAQRMMDTWADTAHSENEVIKHFSSFDLLVIDEYVDRCDVRSVAASLSCGTNIG</sequence>
<dbReference type="PANTHER" id="PTHR30050">
    <property type="entry name" value="CHROMOSOMAL REPLICATION INITIATOR PROTEIN DNAA"/>
    <property type="match status" value="1"/>
</dbReference>
<dbReference type="AlphaFoldDB" id="N8RP31"/>
<dbReference type="Pfam" id="PF00308">
    <property type="entry name" value="Bac_DnaA"/>
    <property type="match status" value="1"/>
</dbReference>
<accession>N8RP31</accession>
<organism evidence="2 3">
    <name type="scientific">Acinetobacter parvus DSM 16617 = CIP 108168</name>
    <dbReference type="NCBI Taxonomy" id="981333"/>
    <lineage>
        <taxon>Bacteria</taxon>
        <taxon>Pseudomonadati</taxon>
        <taxon>Pseudomonadota</taxon>
        <taxon>Gammaproteobacteria</taxon>
        <taxon>Moraxellales</taxon>
        <taxon>Moraxellaceae</taxon>
        <taxon>Acinetobacter</taxon>
    </lineage>
</organism>
<dbReference type="PANTHER" id="PTHR30050:SF4">
    <property type="entry name" value="ATP-BINDING PROTEIN RV3427C IN INSERTION SEQUENCE-RELATED"/>
    <property type="match status" value="1"/>
</dbReference>
<evidence type="ECO:0000313" key="3">
    <source>
        <dbReference type="Proteomes" id="UP000023776"/>
    </source>
</evidence>
<evidence type="ECO:0000313" key="2">
    <source>
        <dbReference type="EMBL" id="ENU37123.1"/>
    </source>
</evidence>
<dbReference type="SUPFAM" id="SSF52540">
    <property type="entry name" value="P-loop containing nucleoside triphosphate hydrolases"/>
    <property type="match status" value="1"/>
</dbReference>
<dbReference type="GO" id="GO:0006260">
    <property type="term" value="P:DNA replication"/>
    <property type="evidence" value="ECO:0007669"/>
    <property type="project" value="TreeGrafter"/>
</dbReference>
<dbReference type="HOGENOM" id="CLU_062999_3_1_6"/>
<dbReference type="EMBL" id="APOM01000014">
    <property type="protein sequence ID" value="ENU37123.1"/>
    <property type="molecule type" value="Genomic_DNA"/>
</dbReference>
<dbReference type="PATRIC" id="fig|981333.9.peg.703"/>
<gene>
    <name evidence="2" type="ORF">F988_00696</name>
</gene>
<dbReference type="Proteomes" id="UP000023776">
    <property type="component" value="Unassembled WGS sequence"/>
</dbReference>
<dbReference type="InterPro" id="IPR027417">
    <property type="entry name" value="P-loop_NTPase"/>
</dbReference>
<comment type="caution">
    <text evidence="2">The sequence shown here is derived from an EMBL/GenBank/DDBJ whole genome shotgun (WGS) entry which is preliminary data.</text>
</comment>
<proteinExistence type="predicted"/>
<reference evidence="2 3" key="1">
    <citation type="submission" date="2013-02" db="EMBL/GenBank/DDBJ databases">
        <title>The Genome Sequence of Acinetobacter parvus CIP 108168.</title>
        <authorList>
            <consortium name="The Broad Institute Genome Sequencing Platform"/>
            <consortium name="The Broad Institute Genome Sequencing Center for Infectious Disease"/>
            <person name="Cerqueira G."/>
            <person name="Feldgarden M."/>
            <person name="Courvalin P."/>
            <person name="Perichon B."/>
            <person name="Grillot-Courvalin C."/>
            <person name="Clermont D."/>
            <person name="Rocha E."/>
            <person name="Yoon E.-J."/>
            <person name="Nemec A."/>
            <person name="Walker B."/>
            <person name="Young S.K."/>
            <person name="Zeng Q."/>
            <person name="Gargeya S."/>
            <person name="Fitzgerald M."/>
            <person name="Haas B."/>
            <person name="Abouelleil A."/>
            <person name="Alvarado L."/>
            <person name="Arachchi H.M."/>
            <person name="Berlin A.M."/>
            <person name="Chapman S.B."/>
            <person name="Dewar J."/>
            <person name="Goldberg J."/>
            <person name="Griggs A."/>
            <person name="Gujja S."/>
            <person name="Hansen M."/>
            <person name="Howarth C."/>
            <person name="Imamovic A."/>
            <person name="Larimer J."/>
            <person name="McCowan C."/>
            <person name="Murphy C."/>
            <person name="Neiman D."/>
            <person name="Pearson M."/>
            <person name="Priest M."/>
            <person name="Roberts A."/>
            <person name="Saif S."/>
            <person name="Shea T."/>
            <person name="Sisk P."/>
            <person name="Sykes S."/>
            <person name="Wortman J."/>
            <person name="Nusbaum C."/>
            <person name="Birren B."/>
        </authorList>
    </citation>
    <scope>NUCLEOTIDE SEQUENCE [LARGE SCALE GENOMIC DNA]</scope>
    <source>
        <strain evidence="2 3">CIP 108168</strain>
    </source>
</reference>
<name>N8RP31_9GAMM</name>
<feature type="domain" description="Chromosomal replication initiator protein DnaA ATPAse" evidence="1">
    <location>
        <begin position="76"/>
        <end position="178"/>
    </location>
</feature>
<dbReference type="Gene3D" id="3.40.50.300">
    <property type="entry name" value="P-loop containing nucleotide triphosphate hydrolases"/>
    <property type="match status" value="1"/>
</dbReference>
<keyword evidence="3" id="KW-1185">Reference proteome</keyword>
<dbReference type="InterPro" id="IPR013317">
    <property type="entry name" value="DnaA_dom"/>
</dbReference>
<evidence type="ECO:0000259" key="1">
    <source>
        <dbReference type="Pfam" id="PF00308"/>
    </source>
</evidence>